<dbReference type="PANTHER" id="PTHR40088">
    <property type="entry name" value="PECTATE LYASE (EUROFUNG)"/>
    <property type="match status" value="1"/>
</dbReference>
<evidence type="ECO:0000259" key="7">
    <source>
        <dbReference type="Pfam" id="PF07602"/>
    </source>
</evidence>
<sequence>MNGDSVVQVRNSPPTAPARQSRLWRNLALGAALAAAVLVVVLLVLTPGSTPPPPGPTPPPPVAAGPQFYVDPAGNDSNDGSAGAPFQTIQAALDEAQPGTTINLAPGEYHEQLATQRDGAPGAPITIKGPETGQDRSGRYQATLYGTDRVVSVDHSYYVFEGFTIDGQEKLKGRQFPENLSAITAFKQSVAKDVEDGRLVYIGASDASRDITGIEIRNMFLNGAGGECIRLRNNAHDNVIADSVIQYCGLFGKKSGDGGRFEFHNGEGVYIGTSPKSDGQPMAENDTSSGNRVTGNIIRTFGSECFNVKENAHDNVFENNQCSGNVESTEFDGSNIELRGHDNIVRNNTISGSEGVGIKIKSDGEEYDKGGNVVEGNQISDVAGEAFQVESDAQQGQMCGNQVQAASLGEDAPPGVGQPC</sequence>
<evidence type="ECO:0000313" key="9">
    <source>
        <dbReference type="Proteomes" id="UP001500804"/>
    </source>
</evidence>
<evidence type="ECO:0000256" key="2">
    <source>
        <dbReference type="ARBA" id="ARBA00022525"/>
    </source>
</evidence>
<comment type="subcellular location">
    <subcellularLocation>
        <location evidence="1">Secreted</location>
    </subcellularLocation>
</comment>
<dbReference type="InterPro" id="IPR011459">
    <property type="entry name" value="DUF1565"/>
</dbReference>
<evidence type="ECO:0000256" key="3">
    <source>
        <dbReference type="ARBA" id="ARBA00022729"/>
    </source>
</evidence>
<evidence type="ECO:0000259" key="6">
    <source>
        <dbReference type="Pfam" id="PF05048"/>
    </source>
</evidence>
<dbReference type="SMART" id="SM00710">
    <property type="entry name" value="PbH1"/>
    <property type="match status" value="4"/>
</dbReference>
<dbReference type="PANTHER" id="PTHR40088:SF2">
    <property type="entry name" value="SECRETED SUGAR HYDROLASE"/>
    <property type="match status" value="1"/>
</dbReference>
<evidence type="ECO:0000256" key="4">
    <source>
        <dbReference type="SAM" id="MobiDB-lite"/>
    </source>
</evidence>
<dbReference type="InterPro" id="IPR052052">
    <property type="entry name" value="Polysaccharide_Lyase_9"/>
</dbReference>
<keyword evidence="5" id="KW-0812">Transmembrane</keyword>
<keyword evidence="5" id="KW-0472">Membrane</keyword>
<dbReference type="InterPro" id="IPR007742">
    <property type="entry name" value="NosD_dom"/>
</dbReference>
<dbReference type="InterPro" id="IPR012334">
    <property type="entry name" value="Pectin_lyas_fold"/>
</dbReference>
<keyword evidence="3" id="KW-0732">Signal</keyword>
<proteinExistence type="predicted"/>
<dbReference type="InterPro" id="IPR006626">
    <property type="entry name" value="PbH1"/>
</dbReference>
<accession>A0ABP9NZX5</accession>
<protein>
    <submittedName>
        <fullName evidence="8">Right-handed parallel beta-helix repeat-containing protein</fullName>
    </submittedName>
</protein>
<evidence type="ECO:0000313" key="8">
    <source>
        <dbReference type="EMBL" id="GAA5137987.1"/>
    </source>
</evidence>
<name>A0ABP9NZX5_9PSEU</name>
<dbReference type="InterPro" id="IPR011050">
    <property type="entry name" value="Pectin_lyase_fold/virulence"/>
</dbReference>
<dbReference type="SUPFAM" id="SSF51126">
    <property type="entry name" value="Pectin lyase-like"/>
    <property type="match status" value="1"/>
</dbReference>
<dbReference type="Proteomes" id="UP001500804">
    <property type="component" value="Unassembled WGS sequence"/>
</dbReference>
<dbReference type="Pfam" id="PF05048">
    <property type="entry name" value="NosD"/>
    <property type="match status" value="1"/>
</dbReference>
<comment type="caution">
    <text evidence="8">The sequence shown here is derived from an EMBL/GenBank/DDBJ whole genome shotgun (WGS) entry which is preliminary data.</text>
</comment>
<evidence type="ECO:0000256" key="5">
    <source>
        <dbReference type="SAM" id="Phobius"/>
    </source>
</evidence>
<evidence type="ECO:0000256" key="1">
    <source>
        <dbReference type="ARBA" id="ARBA00004613"/>
    </source>
</evidence>
<keyword evidence="9" id="KW-1185">Reference proteome</keyword>
<gene>
    <name evidence="8" type="ORF">GCM10023320_71700</name>
</gene>
<organism evidence="8 9">
    <name type="scientific">Pseudonocardia adelaidensis</name>
    <dbReference type="NCBI Taxonomy" id="648754"/>
    <lineage>
        <taxon>Bacteria</taxon>
        <taxon>Bacillati</taxon>
        <taxon>Actinomycetota</taxon>
        <taxon>Actinomycetes</taxon>
        <taxon>Pseudonocardiales</taxon>
        <taxon>Pseudonocardiaceae</taxon>
        <taxon>Pseudonocardia</taxon>
    </lineage>
</organism>
<feature type="transmembrane region" description="Helical" evidence="5">
    <location>
        <begin position="27"/>
        <end position="45"/>
    </location>
</feature>
<reference evidence="9" key="1">
    <citation type="journal article" date="2019" name="Int. J. Syst. Evol. Microbiol.">
        <title>The Global Catalogue of Microorganisms (GCM) 10K type strain sequencing project: providing services to taxonomists for standard genome sequencing and annotation.</title>
        <authorList>
            <consortium name="The Broad Institute Genomics Platform"/>
            <consortium name="The Broad Institute Genome Sequencing Center for Infectious Disease"/>
            <person name="Wu L."/>
            <person name="Ma J."/>
        </authorList>
    </citation>
    <scope>NUCLEOTIDE SEQUENCE [LARGE SCALE GENOMIC DNA]</scope>
    <source>
        <strain evidence="9">JCM 18302</strain>
    </source>
</reference>
<feature type="domain" description="Periplasmic copper-binding protein NosD beta helix" evidence="6">
    <location>
        <begin position="284"/>
        <end position="407"/>
    </location>
</feature>
<dbReference type="EMBL" id="BAABJO010000039">
    <property type="protein sequence ID" value="GAA5137987.1"/>
    <property type="molecule type" value="Genomic_DNA"/>
</dbReference>
<feature type="region of interest" description="Disordered" evidence="4">
    <location>
        <begin position="272"/>
        <end position="293"/>
    </location>
</feature>
<keyword evidence="5" id="KW-1133">Transmembrane helix</keyword>
<keyword evidence="2" id="KW-0964">Secreted</keyword>
<dbReference type="Pfam" id="PF07602">
    <property type="entry name" value="DUF1565"/>
    <property type="match status" value="1"/>
</dbReference>
<feature type="domain" description="DUF1565" evidence="7">
    <location>
        <begin position="73"/>
        <end position="113"/>
    </location>
</feature>
<dbReference type="RefSeq" id="WP_345611425.1">
    <property type="nucleotide sequence ID" value="NZ_BAABJO010000039.1"/>
</dbReference>
<dbReference type="Gene3D" id="2.160.20.10">
    <property type="entry name" value="Single-stranded right-handed beta-helix, Pectin lyase-like"/>
    <property type="match status" value="1"/>
</dbReference>